<dbReference type="InterPro" id="IPR001763">
    <property type="entry name" value="Rhodanese-like_dom"/>
</dbReference>
<protein>
    <submittedName>
        <fullName evidence="3">Sulfurtransferase</fullName>
    </submittedName>
</protein>
<organism evidence="3 4">
    <name type="scientific">Candidatus Desulfaltia bathyphila</name>
    <dbReference type="NCBI Taxonomy" id="2841697"/>
    <lineage>
        <taxon>Bacteria</taxon>
        <taxon>Pseudomonadati</taxon>
        <taxon>Thermodesulfobacteriota</taxon>
        <taxon>Desulfobacteria</taxon>
        <taxon>Desulfobacterales</taxon>
        <taxon>Desulfobacterales incertae sedis</taxon>
        <taxon>Candidatus Desulfaltia</taxon>
    </lineage>
</organism>
<dbReference type="EMBL" id="JACNLL010000024">
    <property type="protein sequence ID" value="MBC8198803.1"/>
    <property type="molecule type" value="Genomic_DNA"/>
</dbReference>
<dbReference type="Gene3D" id="3.40.250.10">
    <property type="entry name" value="Rhodanese-like domain"/>
    <property type="match status" value="2"/>
</dbReference>
<comment type="caution">
    <text evidence="3">The sequence shown here is derived from an EMBL/GenBank/DDBJ whole genome shotgun (WGS) entry which is preliminary data.</text>
</comment>
<evidence type="ECO:0000256" key="1">
    <source>
        <dbReference type="ARBA" id="ARBA00022737"/>
    </source>
</evidence>
<evidence type="ECO:0000313" key="3">
    <source>
        <dbReference type="EMBL" id="MBC8198803.1"/>
    </source>
</evidence>
<gene>
    <name evidence="3" type="ORF">H8E80_01975</name>
</gene>
<feature type="domain" description="Rhodanese" evidence="2">
    <location>
        <begin position="191"/>
        <end position="299"/>
    </location>
</feature>
<proteinExistence type="predicted"/>
<dbReference type="SUPFAM" id="SSF52821">
    <property type="entry name" value="Rhodanese/Cell cycle control phosphatase"/>
    <property type="match status" value="2"/>
</dbReference>
<dbReference type="InterPro" id="IPR051126">
    <property type="entry name" value="Thiosulfate_sulfurtransferase"/>
</dbReference>
<dbReference type="Pfam" id="PF00581">
    <property type="entry name" value="Rhodanese"/>
    <property type="match status" value="2"/>
</dbReference>
<dbReference type="Proteomes" id="UP000603545">
    <property type="component" value="Unassembled WGS sequence"/>
</dbReference>
<evidence type="ECO:0000259" key="2">
    <source>
        <dbReference type="PROSITE" id="PS50206"/>
    </source>
</evidence>
<accession>A0A8J6N419</accession>
<dbReference type="PROSITE" id="PS50206">
    <property type="entry name" value="RHODANESE_3"/>
    <property type="match status" value="2"/>
</dbReference>
<dbReference type="SMART" id="SM00450">
    <property type="entry name" value="RHOD"/>
    <property type="match status" value="2"/>
</dbReference>
<evidence type="ECO:0000313" key="4">
    <source>
        <dbReference type="Proteomes" id="UP000603545"/>
    </source>
</evidence>
<dbReference type="PANTHER" id="PTHR43855:SF1">
    <property type="entry name" value="THIOSULFATE SULFURTRANSFERASE"/>
    <property type="match status" value="1"/>
</dbReference>
<feature type="domain" description="Rhodanese" evidence="2">
    <location>
        <begin position="46"/>
        <end position="159"/>
    </location>
</feature>
<name>A0A8J6N419_9BACT</name>
<dbReference type="AlphaFoldDB" id="A0A8J6N419"/>
<reference evidence="3 4" key="1">
    <citation type="submission" date="2020-08" db="EMBL/GenBank/DDBJ databases">
        <title>Bridging the membrane lipid divide: bacteria of the FCB group superphylum have the potential to synthesize archaeal ether lipids.</title>
        <authorList>
            <person name="Villanueva L."/>
            <person name="Von Meijenfeldt F.A.B."/>
            <person name="Westbye A.B."/>
            <person name="Yadav S."/>
            <person name="Hopmans E.C."/>
            <person name="Dutilh B.E."/>
            <person name="Sinninghe Damste J.S."/>
        </authorList>
    </citation>
    <scope>NUCLEOTIDE SEQUENCE [LARGE SCALE GENOMIC DNA]</scope>
    <source>
        <strain evidence="3">NIOZ-UU82</strain>
    </source>
</reference>
<keyword evidence="1" id="KW-0677">Repeat</keyword>
<dbReference type="InterPro" id="IPR036873">
    <property type="entry name" value="Rhodanese-like_dom_sf"/>
</dbReference>
<dbReference type="PANTHER" id="PTHR43855">
    <property type="entry name" value="THIOSULFATE SULFURTRANSFERASE"/>
    <property type="match status" value="1"/>
</dbReference>
<sequence>MMLFKTIKRIAIIALALTFVFAVPVIASAEVRGHLADVAFVKDKVGNANWVILDVRSPADYKKGHIPGAVNMGIATHKQKAALDIFRDSTARFLPVKKLENLFGAVGFNYDKGIIVYGKKGDYHGAVIMMVFEYLGLENVYYLDGGWEKWLSKRGKRETRVNKAKAVNFKAKNVDHDMYVTTQEMYDFVQNPGSITILDCRSVAEWEGTKFLSVRAGRIPGAVHIPVYGLIKKDGTLISTSKMKKMYKDIPKDKPVVVYCQRGCRVSFVYLALDLLGYDFGYYDDGWRVWGMKETLPAENEQWIHIKKIFVLEKKMKAVQKELQELKKRGVSGGGAAQQEEDEGC</sequence>